<dbReference type="Pfam" id="PF04389">
    <property type="entry name" value="Peptidase_M28"/>
    <property type="match status" value="1"/>
</dbReference>
<evidence type="ECO:0000256" key="6">
    <source>
        <dbReference type="ARBA" id="ARBA00022525"/>
    </source>
</evidence>
<keyword evidence="11" id="KW-0012">Acyltransferase</keyword>
<dbReference type="InterPro" id="IPR007484">
    <property type="entry name" value="Peptidase_M28"/>
</dbReference>
<keyword evidence="16" id="KW-1185">Reference proteome</keyword>
<dbReference type="FunFam" id="3.40.630.10:FF:000029">
    <property type="entry name" value="Glutaminyl-peptide cyclotransferase"/>
    <property type="match status" value="1"/>
</dbReference>
<sequence>MIGDSIFFVFLVTVLGYGARSQAPPPSAARQIAQLDNNDHLQYVLSNILKPRVVGTKGHDEVATFIASELKTLGFDVELDSFSAYTPVFRNLTFTNIVGTINSNAAEFVALACHYDSKYFPNDPGFVGATDSAVPCALMLNLAKVLMPYIQQIRGRNDFGLMLIFFDGEEAFQEWTQQDSVYGSKNLAAKWSNSLYQMPTTKQTIRNIDRIEVLILLDLIGAQSPRFRNYYMRTQALHNQLVGIERYLAKAGLLNTRGFMFYPRLEFSGVDDDHRPFYEQNVPILHIISTPFPKHWHTKYDDAEHLHWPTIKDFNRIFRVFLYQYITNREASFNLRSIPEYH</sequence>
<organism evidence="15 16">
    <name type="scientific">Hermetia illucens</name>
    <name type="common">Black soldier fly</name>
    <dbReference type="NCBI Taxonomy" id="343691"/>
    <lineage>
        <taxon>Eukaryota</taxon>
        <taxon>Metazoa</taxon>
        <taxon>Ecdysozoa</taxon>
        <taxon>Arthropoda</taxon>
        <taxon>Hexapoda</taxon>
        <taxon>Insecta</taxon>
        <taxon>Pterygota</taxon>
        <taxon>Neoptera</taxon>
        <taxon>Endopterygota</taxon>
        <taxon>Diptera</taxon>
        <taxon>Brachycera</taxon>
        <taxon>Stratiomyomorpha</taxon>
        <taxon>Stratiomyidae</taxon>
        <taxon>Hermetiinae</taxon>
        <taxon>Hermetia</taxon>
    </lineage>
</organism>
<dbReference type="PANTHER" id="PTHR12283:SF6">
    <property type="entry name" value="GLUTAMINYL-PEPTIDE CYCLOTRANSFERASE-RELATED"/>
    <property type="match status" value="1"/>
</dbReference>
<dbReference type="GO" id="GO:0005576">
    <property type="term" value="C:extracellular region"/>
    <property type="evidence" value="ECO:0007669"/>
    <property type="project" value="UniProtKB-SubCell"/>
</dbReference>
<proteinExistence type="inferred from homology"/>
<dbReference type="GO" id="GO:0008270">
    <property type="term" value="F:zinc ion binding"/>
    <property type="evidence" value="ECO:0007669"/>
    <property type="project" value="TreeGrafter"/>
</dbReference>
<evidence type="ECO:0000256" key="8">
    <source>
        <dbReference type="ARBA" id="ARBA00022723"/>
    </source>
</evidence>
<comment type="function">
    <text evidence="12">Acts as a glutaminyl-peptide cyclotransferase. Responsible for the biosynthesis of pyroglutamyl peptides. Might be more efficient in the conversion of tri and tetrapeptides in vitro. Might have a relative preference for substrates containing hydrophobic amino acids in vitro.</text>
</comment>
<evidence type="ECO:0000259" key="14">
    <source>
        <dbReference type="Pfam" id="PF04389"/>
    </source>
</evidence>
<feature type="signal peptide" evidence="13">
    <location>
        <begin position="1"/>
        <end position="21"/>
    </location>
</feature>
<dbReference type="FunCoup" id="A0A7R8YRK0">
    <property type="interactions" value="5"/>
</dbReference>
<dbReference type="PANTHER" id="PTHR12283">
    <property type="entry name" value="GLUTAMINYL-PEPTIDE CYCLOTRANSFERASE"/>
    <property type="match status" value="1"/>
</dbReference>
<dbReference type="Gene3D" id="3.40.630.10">
    <property type="entry name" value="Zn peptidases"/>
    <property type="match status" value="1"/>
</dbReference>
<dbReference type="Proteomes" id="UP000594454">
    <property type="component" value="Chromosome 2"/>
</dbReference>
<evidence type="ECO:0000313" key="15">
    <source>
        <dbReference type="EMBL" id="CAD7082941.1"/>
    </source>
</evidence>
<gene>
    <name evidence="15" type="ORF">HERILL_LOCUS5938</name>
</gene>
<dbReference type="InterPro" id="IPR037457">
    <property type="entry name" value="M28_QC"/>
</dbReference>
<dbReference type="CDD" id="cd03880">
    <property type="entry name" value="M28_QC_like"/>
    <property type="match status" value="1"/>
</dbReference>
<protein>
    <recommendedName>
        <fullName evidence="5">Glutaminyl-peptide cyclotransferase</fullName>
        <ecNumber evidence="4">2.3.2.5</ecNumber>
    </recommendedName>
</protein>
<feature type="chain" id="PRO_5030789413" description="Glutaminyl-peptide cyclotransferase" evidence="13">
    <location>
        <begin position="22"/>
        <end position="342"/>
    </location>
</feature>
<evidence type="ECO:0000256" key="7">
    <source>
        <dbReference type="ARBA" id="ARBA00022679"/>
    </source>
</evidence>
<evidence type="ECO:0000256" key="12">
    <source>
        <dbReference type="ARBA" id="ARBA00057903"/>
    </source>
</evidence>
<dbReference type="InParanoid" id="A0A7R8YRK0"/>
<evidence type="ECO:0000313" key="16">
    <source>
        <dbReference type="Proteomes" id="UP000594454"/>
    </source>
</evidence>
<dbReference type="OrthoDB" id="3907302at2759"/>
<dbReference type="SUPFAM" id="SSF53187">
    <property type="entry name" value="Zn-dependent exopeptidases"/>
    <property type="match status" value="1"/>
</dbReference>
<keyword evidence="6" id="KW-0964">Secreted</keyword>
<comment type="subcellular location">
    <subcellularLocation>
        <location evidence="2">Secreted</location>
    </subcellularLocation>
</comment>
<accession>A0A7R8YRK0</accession>
<evidence type="ECO:0000256" key="11">
    <source>
        <dbReference type="ARBA" id="ARBA00023315"/>
    </source>
</evidence>
<dbReference type="AlphaFoldDB" id="A0A7R8YRK0"/>
<evidence type="ECO:0000256" key="13">
    <source>
        <dbReference type="SAM" id="SignalP"/>
    </source>
</evidence>
<feature type="domain" description="Peptidase M28" evidence="14">
    <location>
        <begin position="96"/>
        <end position="320"/>
    </location>
</feature>
<keyword evidence="7" id="KW-0808">Transferase</keyword>
<evidence type="ECO:0000256" key="2">
    <source>
        <dbReference type="ARBA" id="ARBA00004613"/>
    </source>
</evidence>
<dbReference type="EC" id="2.3.2.5" evidence="4"/>
<keyword evidence="8" id="KW-0479">Metal-binding</keyword>
<comment type="similarity">
    <text evidence="3">Belongs to the glutaminyl-peptide cyclotransferase family.</text>
</comment>
<keyword evidence="9" id="KW-0862">Zinc</keyword>
<evidence type="ECO:0000256" key="10">
    <source>
        <dbReference type="ARBA" id="ARBA00023157"/>
    </source>
</evidence>
<dbReference type="EMBL" id="LR899010">
    <property type="protein sequence ID" value="CAD7082941.1"/>
    <property type="molecule type" value="Genomic_DNA"/>
</dbReference>
<reference evidence="15 16" key="1">
    <citation type="submission" date="2020-11" db="EMBL/GenBank/DDBJ databases">
        <authorList>
            <person name="Wallbank WR R."/>
            <person name="Pardo Diaz C."/>
            <person name="Kozak K."/>
            <person name="Martin S."/>
            <person name="Jiggins C."/>
            <person name="Moest M."/>
            <person name="Warren A I."/>
            <person name="Generalovic N T."/>
            <person name="Byers J.R.P. K."/>
            <person name="Montejo-Kovacevich G."/>
            <person name="Yen C E."/>
        </authorList>
    </citation>
    <scope>NUCLEOTIDE SEQUENCE [LARGE SCALE GENOMIC DNA]</scope>
</reference>
<keyword evidence="13" id="KW-0732">Signal</keyword>
<comment type="catalytic activity">
    <reaction evidence="1">
        <text>N-terminal L-glutaminyl-[peptide] = N-terminal 5-oxo-L-prolyl-[peptide] + NH4(+)</text>
        <dbReference type="Rhea" id="RHEA:23652"/>
        <dbReference type="Rhea" id="RHEA-COMP:11736"/>
        <dbReference type="Rhea" id="RHEA-COMP:11846"/>
        <dbReference type="ChEBI" id="CHEBI:28938"/>
        <dbReference type="ChEBI" id="CHEBI:64722"/>
        <dbReference type="ChEBI" id="CHEBI:87215"/>
        <dbReference type="EC" id="2.3.2.5"/>
    </reaction>
</comment>
<keyword evidence="10" id="KW-1015">Disulfide bond</keyword>
<name>A0A7R8YRK0_HERIL</name>
<evidence type="ECO:0000256" key="5">
    <source>
        <dbReference type="ARBA" id="ARBA00016861"/>
    </source>
</evidence>
<evidence type="ECO:0000256" key="1">
    <source>
        <dbReference type="ARBA" id="ARBA00000001"/>
    </source>
</evidence>
<dbReference type="GO" id="GO:0016603">
    <property type="term" value="F:glutaminyl-peptide cyclotransferase activity"/>
    <property type="evidence" value="ECO:0007669"/>
    <property type="project" value="UniProtKB-EC"/>
</dbReference>
<evidence type="ECO:0000256" key="9">
    <source>
        <dbReference type="ARBA" id="ARBA00022833"/>
    </source>
</evidence>
<dbReference type="OMA" id="TWHTPRD"/>
<evidence type="ECO:0000256" key="3">
    <source>
        <dbReference type="ARBA" id="ARBA00006014"/>
    </source>
</evidence>
<dbReference type="InterPro" id="IPR040234">
    <property type="entry name" value="QC/QCL"/>
</dbReference>
<evidence type="ECO:0000256" key="4">
    <source>
        <dbReference type="ARBA" id="ARBA00012012"/>
    </source>
</evidence>